<keyword evidence="4" id="KW-1185">Reference proteome</keyword>
<feature type="signal peptide" evidence="2">
    <location>
        <begin position="1"/>
        <end position="30"/>
    </location>
</feature>
<dbReference type="Gene3D" id="1.10.287.210">
    <property type="match status" value="1"/>
</dbReference>
<dbReference type="PANTHER" id="PTHR10424">
    <property type="entry name" value="VIRAL ENVELOPE PROTEIN"/>
    <property type="match status" value="1"/>
</dbReference>
<dbReference type="Proteomes" id="UP001178461">
    <property type="component" value="Chromosome 5"/>
</dbReference>
<keyword evidence="1" id="KW-1133">Transmembrane helix</keyword>
<evidence type="ECO:0000313" key="3">
    <source>
        <dbReference type="EMBL" id="CAI5774347.1"/>
    </source>
</evidence>
<dbReference type="InterPro" id="IPR018154">
    <property type="entry name" value="TLV/ENV_coat_polyprotein"/>
</dbReference>
<sequence length="513" mass="57801">MRAAMASLLNRGSAFLTICLAILCCTVIQGREADDPVQLKPPYFTSSAGKQLLSASYSGWQYPLLSHFRTRRTALLNKTFRGENYHKIWRNNIFVQDMIMFTGLLHASKCWLCMHMPPFASHSGIMLHGVPVNGSFQFTNIISPKQTFWPPVQLTLHEPAPICFQIKEGKESWGIYPNCQYTLNFTFNSSCSLTGTYSDQSQCYRSDTSAWLKTRKESYHANWSLNSSIPGLANATDEQFHISSLFTAAFYWSQQSSNISYLLQRELWLLCGEKAYKAIPRNLTGTCTLGLVVPLLYKVDKLPSSLRLRNHREVNSPLNQYIGTQISRALLPSVGAAMNYRDLHRLANWTEGLFNDTIKALKNLNQEVSAMRAVVLQNRYTLDVILASKGGVCALVHSHCCMFIPDNNVSISATIDHMETMVAHNPFAPPPSVDPWAWLYSWLPDGSWLRHLLILVIIIVVICVILCCCIQCIPSLISICTAWFSSPRPASGVTRVAYRARYNRIGTDIYDSD</sequence>
<reference evidence="3" key="1">
    <citation type="submission" date="2022-12" db="EMBL/GenBank/DDBJ databases">
        <authorList>
            <person name="Alioto T."/>
            <person name="Alioto T."/>
            <person name="Gomez Garrido J."/>
        </authorList>
    </citation>
    <scope>NUCLEOTIDE SEQUENCE</scope>
</reference>
<proteinExistence type="predicted"/>
<evidence type="ECO:0000256" key="1">
    <source>
        <dbReference type="SAM" id="Phobius"/>
    </source>
</evidence>
<evidence type="ECO:0000256" key="2">
    <source>
        <dbReference type="SAM" id="SignalP"/>
    </source>
</evidence>
<gene>
    <name evidence="3" type="ORF">PODLI_1B024212</name>
</gene>
<protein>
    <submittedName>
        <fullName evidence="3">Uncharacterized protein</fullName>
    </submittedName>
</protein>
<dbReference type="AlphaFoldDB" id="A0AA35K9S7"/>
<name>A0AA35K9S7_9SAUR</name>
<feature type="chain" id="PRO_5041321670" evidence="2">
    <location>
        <begin position="31"/>
        <end position="513"/>
    </location>
</feature>
<dbReference type="EMBL" id="OX395130">
    <property type="protein sequence ID" value="CAI5774347.1"/>
    <property type="molecule type" value="Genomic_DNA"/>
</dbReference>
<dbReference type="SUPFAM" id="SSF58069">
    <property type="entry name" value="Virus ectodomain"/>
    <property type="match status" value="1"/>
</dbReference>
<keyword evidence="2" id="KW-0732">Signal</keyword>
<dbReference type="Pfam" id="PF00429">
    <property type="entry name" value="TLV_coat"/>
    <property type="match status" value="1"/>
</dbReference>
<keyword evidence="1" id="KW-0812">Transmembrane</keyword>
<evidence type="ECO:0000313" key="4">
    <source>
        <dbReference type="Proteomes" id="UP001178461"/>
    </source>
</evidence>
<feature type="transmembrane region" description="Helical" evidence="1">
    <location>
        <begin position="452"/>
        <end position="485"/>
    </location>
</feature>
<organism evidence="3 4">
    <name type="scientific">Podarcis lilfordi</name>
    <name type="common">Lilford's wall lizard</name>
    <dbReference type="NCBI Taxonomy" id="74358"/>
    <lineage>
        <taxon>Eukaryota</taxon>
        <taxon>Metazoa</taxon>
        <taxon>Chordata</taxon>
        <taxon>Craniata</taxon>
        <taxon>Vertebrata</taxon>
        <taxon>Euteleostomi</taxon>
        <taxon>Lepidosauria</taxon>
        <taxon>Squamata</taxon>
        <taxon>Bifurcata</taxon>
        <taxon>Unidentata</taxon>
        <taxon>Episquamata</taxon>
        <taxon>Laterata</taxon>
        <taxon>Lacertibaenia</taxon>
        <taxon>Lacertidae</taxon>
        <taxon>Podarcis</taxon>
    </lineage>
</organism>
<keyword evidence="1" id="KW-0472">Membrane</keyword>
<accession>A0AA35K9S7</accession>